<reference evidence="2 3" key="1">
    <citation type="journal article" date="2013" name="Genome Announc.">
        <title>The Draft Genome Sequence of Sphingomonas paucimobilis Strain HER1398 (Proteobacteria), Host to the Giant PAU Phage, Indicates That It Is a Member of the Genus Sphingobacterium (Bacteroidetes).</title>
        <authorList>
            <person name="White R.A.III."/>
            <person name="Suttle C.A."/>
        </authorList>
    </citation>
    <scope>NUCLEOTIDE SEQUENCE [LARGE SCALE GENOMIC DNA]</scope>
    <source>
        <strain evidence="2 3">HER1398</strain>
    </source>
</reference>
<dbReference type="STRING" id="1346330.M472_00260"/>
<dbReference type="eggNOG" id="ENOG5033ET0">
    <property type="taxonomic scope" value="Bacteria"/>
</dbReference>
<keyword evidence="1" id="KW-0732">Signal</keyword>
<accession>U2HP08</accession>
<organism evidence="2 3">
    <name type="scientific">Sphingobacterium paucimobilis HER1398</name>
    <dbReference type="NCBI Taxonomy" id="1346330"/>
    <lineage>
        <taxon>Bacteria</taxon>
        <taxon>Pseudomonadati</taxon>
        <taxon>Bacteroidota</taxon>
        <taxon>Sphingobacteriia</taxon>
        <taxon>Sphingobacteriales</taxon>
        <taxon>Sphingobacteriaceae</taxon>
        <taxon>Sphingobacterium</taxon>
    </lineage>
</organism>
<feature type="signal peptide" evidence="1">
    <location>
        <begin position="1"/>
        <end position="19"/>
    </location>
</feature>
<evidence type="ECO:0000313" key="2">
    <source>
        <dbReference type="EMBL" id="ERJ57187.1"/>
    </source>
</evidence>
<sequence length="150" mass="17223">MKNIIFIISLLLSSITARAQENIKELQYAHVKIAVPEGCTAVSDYELMDCNGFSVQWLYLSKEMLQQGVHKSFLDQMAQQFDYRTKKKINFSSQKQPFKGTKFEMKDGTFRIVGFGVVTDVPLILNLKFAKEPKDNTSLSELEKNFIELE</sequence>
<dbReference type="OrthoDB" id="710855at2"/>
<evidence type="ECO:0000256" key="1">
    <source>
        <dbReference type="SAM" id="SignalP"/>
    </source>
</evidence>
<evidence type="ECO:0000313" key="3">
    <source>
        <dbReference type="Proteomes" id="UP000016584"/>
    </source>
</evidence>
<dbReference type="PATRIC" id="fig|1346330.5.peg.3912"/>
<feature type="chain" id="PRO_5004627990" evidence="1">
    <location>
        <begin position="20"/>
        <end position="150"/>
    </location>
</feature>
<keyword evidence="3" id="KW-1185">Reference proteome</keyword>
<protein>
    <submittedName>
        <fullName evidence="2">Uncharacterized protein</fullName>
    </submittedName>
</protein>
<gene>
    <name evidence="2" type="ORF">M472_00260</name>
</gene>
<dbReference type="EMBL" id="ATDL01000022">
    <property type="protein sequence ID" value="ERJ57187.1"/>
    <property type="molecule type" value="Genomic_DNA"/>
</dbReference>
<dbReference type="AlphaFoldDB" id="U2HP08"/>
<proteinExistence type="predicted"/>
<dbReference type="RefSeq" id="WP_021071918.1">
    <property type="nucleotide sequence ID" value="NZ_ATDL01000022.1"/>
</dbReference>
<dbReference type="Proteomes" id="UP000016584">
    <property type="component" value="Unassembled WGS sequence"/>
</dbReference>
<name>U2HP08_9SPHI</name>
<comment type="caution">
    <text evidence="2">The sequence shown here is derived from an EMBL/GenBank/DDBJ whole genome shotgun (WGS) entry which is preliminary data.</text>
</comment>